<dbReference type="FunFam" id="3.90.470.10:FF:000017">
    <property type="entry name" value="54S ribosomal protein L22, mitochondrial"/>
    <property type="match status" value="1"/>
</dbReference>
<sequence>MTLRHQSRRLAQPGCLFPSLTSTSASLPFRCVSQISHRAAPNVPSSKSHKPAPKQQAGGSASSNPVLARYLKNNPDQATGSPQQQQQPQYVRGSLAPDSIFDAPSQGPKRREVGLPGLAKDTKPDTVEEGEEIAPTAPAMPKKPEEAQVIDDRAHIVPTIPGRDRHIMAAILDPNPESRRRWERKKVIQTIKRRGRLGYTHALDRSERQLLAKSENLHASTRKLSKLATQIAGKPIEDAILQMRFSKKKIAQDVKAHLEHARDRAIVEREMGIGKEPPAPVNPRIPIVGNASTDQPLTIILKDGKRKKITDLSKMYIAQAWVGRGPHRWAGVDHRAKGRGYNMTSYRTSLSVLLKEERTRVREFEERERKVARKPVWEQLPNRPVFGQRPYYAW</sequence>
<proteinExistence type="inferred from homology"/>
<dbReference type="PANTHER" id="PTHR13501">
    <property type="entry name" value="CHLOROPLAST 50S RIBOSOMAL PROTEIN L22-RELATED"/>
    <property type="match status" value="1"/>
</dbReference>
<evidence type="ECO:0000313" key="6">
    <source>
        <dbReference type="EMBL" id="KAF1989824.1"/>
    </source>
</evidence>
<evidence type="ECO:0000256" key="2">
    <source>
        <dbReference type="ARBA" id="ARBA00022980"/>
    </source>
</evidence>
<keyword evidence="3 4" id="KW-0687">Ribonucleoprotein</keyword>
<evidence type="ECO:0000256" key="5">
    <source>
        <dbReference type="SAM" id="MobiDB-lite"/>
    </source>
</evidence>
<protein>
    <submittedName>
        <fullName evidence="6">Ribosomal protein L22</fullName>
    </submittedName>
</protein>
<accession>A0A6G1H9U3</accession>
<evidence type="ECO:0000256" key="3">
    <source>
        <dbReference type="ARBA" id="ARBA00023274"/>
    </source>
</evidence>
<organism evidence="6 7">
    <name type="scientific">Aulographum hederae CBS 113979</name>
    <dbReference type="NCBI Taxonomy" id="1176131"/>
    <lineage>
        <taxon>Eukaryota</taxon>
        <taxon>Fungi</taxon>
        <taxon>Dikarya</taxon>
        <taxon>Ascomycota</taxon>
        <taxon>Pezizomycotina</taxon>
        <taxon>Dothideomycetes</taxon>
        <taxon>Pleosporomycetidae</taxon>
        <taxon>Aulographales</taxon>
        <taxon>Aulographaceae</taxon>
    </lineage>
</organism>
<reference evidence="6" key="1">
    <citation type="journal article" date="2020" name="Stud. Mycol.">
        <title>101 Dothideomycetes genomes: a test case for predicting lifestyles and emergence of pathogens.</title>
        <authorList>
            <person name="Haridas S."/>
            <person name="Albert R."/>
            <person name="Binder M."/>
            <person name="Bloem J."/>
            <person name="Labutti K."/>
            <person name="Salamov A."/>
            <person name="Andreopoulos B."/>
            <person name="Baker S."/>
            <person name="Barry K."/>
            <person name="Bills G."/>
            <person name="Bluhm B."/>
            <person name="Cannon C."/>
            <person name="Castanera R."/>
            <person name="Culley D."/>
            <person name="Daum C."/>
            <person name="Ezra D."/>
            <person name="Gonzalez J."/>
            <person name="Henrissat B."/>
            <person name="Kuo A."/>
            <person name="Liang C."/>
            <person name="Lipzen A."/>
            <person name="Lutzoni F."/>
            <person name="Magnuson J."/>
            <person name="Mondo S."/>
            <person name="Nolan M."/>
            <person name="Ohm R."/>
            <person name="Pangilinan J."/>
            <person name="Park H.-J."/>
            <person name="Ramirez L."/>
            <person name="Alfaro M."/>
            <person name="Sun H."/>
            <person name="Tritt A."/>
            <person name="Yoshinaga Y."/>
            <person name="Zwiers L.-H."/>
            <person name="Turgeon B."/>
            <person name="Goodwin S."/>
            <person name="Spatafora J."/>
            <person name="Crous P."/>
            <person name="Grigoriev I."/>
        </authorList>
    </citation>
    <scope>NUCLEOTIDE SEQUENCE</scope>
    <source>
        <strain evidence="6">CBS 113979</strain>
    </source>
</reference>
<gene>
    <name evidence="6" type="ORF">K402DRAFT_349969</name>
</gene>
<dbReference type="InterPro" id="IPR036394">
    <property type="entry name" value="Ribosomal_uL22_sf"/>
</dbReference>
<evidence type="ECO:0000256" key="1">
    <source>
        <dbReference type="ARBA" id="ARBA00009451"/>
    </source>
</evidence>
<dbReference type="EMBL" id="ML977144">
    <property type="protein sequence ID" value="KAF1989824.1"/>
    <property type="molecule type" value="Genomic_DNA"/>
</dbReference>
<keyword evidence="7" id="KW-1185">Reference proteome</keyword>
<keyword evidence="2 4" id="KW-0689">Ribosomal protein</keyword>
<name>A0A6G1H9U3_9PEZI</name>
<dbReference type="GO" id="GO:0006412">
    <property type="term" value="P:translation"/>
    <property type="evidence" value="ECO:0007669"/>
    <property type="project" value="InterPro"/>
</dbReference>
<dbReference type="GO" id="GO:0015934">
    <property type="term" value="C:large ribosomal subunit"/>
    <property type="evidence" value="ECO:0007669"/>
    <property type="project" value="InterPro"/>
</dbReference>
<dbReference type="InterPro" id="IPR047867">
    <property type="entry name" value="Ribosomal_uL22_bac/org-type"/>
</dbReference>
<dbReference type="InterPro" id="IPR001063">
    <property type="entry name" value="Ribosomal_uL22"/>
</dbReference>
<dbReference type="OrthoDB" id="416470at2759"/>
<dbReference type="Gene3D" id="3.90.470.10">
    <property type="entry name" value="Ribosomal protein L22/L17"/>
    <property type="match status" value="1"/>
</dbReference>
<evidence type="ECO:0000256" key="4">
    <source>
        <dbReference type="RuleBase" id="RU004005"/>
    </source>
</evidence>
<dbReference type="AlphaFoldDB" id="A0A6G1H9U3"/>
<feature type="region of interest" description="Disordered" evidence="5">
    <location>
        <begin position="40"/>
        <end position="144"/>
    </location>
</feature>
<dbReference type="PANTHER" id="PTHR13501:SF10">
    <property type="entry name" value="LARGE RIBOSOMAL SUBUNIT PROTEIN UL22M"/>
    <property type="match status" value="1"/>
</dbReference>
<evidence type="ECO:0000313" key="7">
    <source>
        <dbReference type="Proteomes" id="UP000800041"/>
    </source>
</evidence>
<dbReference type="GO" id="GO:0003735">
    <property type="term" value="F:structural constituent of ribosome"/>
    <property type="evidence" value="ECO:0007669"/>
    <property type="project" value="InterPro"/>
</dbReference>
<dbReference type="SUPFAM" id="SSF54843">
    <property type="entry name" value="Ribosomal protein L22"/>
    <property type="match status" value="1"/>
</dbReference>
<dbReference type="Proteomes" id="UP000800041">
    <property type="component" value="Unassembled WGS sequence"/>
</dbReference>
<dbReference type="Pfam" id="PF00237">
    <property type="entry name" value="Ribosomal_L22"/>
    <property type="match status" value="1"/>
</dbReference>
<comment type="similarity">
    <text evidence="1 4">Belongs to the universal ribosomal protein uL22 family.</text>
</comment>